<sequence length="205" mass="21021">MIRAILLALALAVGLASPAAAHKLKVFAAVEGDAIAGYAFFIGGGRAMGTSWTAKDADGKVLATGKTDDEGRFKLVPGEPVSSDITVTVNTHEGHIASATIVADRFGSLAKGVEPAAPAAATAAVAQVQSPGAATQATTPPAAVAGLSDSQVAVLVEAAVQRQVEPLLERIEEMDDRLRFTDILSGIFLIIGLVGIGLWVRARRN</sequence>
<dbReference type="RefSeq" id="WP_107988324.1">
    <property type="nucleotide sequence ID" value="NZ_QAYG01000001.1"/>
</dbReference>
<gene>
    <name evidence="3" type="ORF">C8N35_101857</name>
</gene>
<feature type="signal peptide" evidence="2">
    <location>
        <begin position="1"/>
        <end position="21"/>
    </location>
</feature>
<reference evidence="3 4" key="1">
    <citation type="submission" date="2018-04" db="EMBL/GenBank/DDBJ databases">
        <title>Genomic Encyclopedia of Archaeal and Bacterial Type Strains, Phase II (KMG-II): from individual species to whole genera.</title>
        <authorList>
            <person name="Goeker M."/>
        </authorList>
    </citation>
    <scope>NUCLEOTIDE SEQUENCE [LARGE SCALE GENOMIC DNA]</scope>
    <source>
        <strain evidence="3 4">DSM 23382</strain>
    </source>
</reference>
<evidence type="ECO:0000313" key="3">
    <source>
        <dbReference type="EMBL" id="PTW62809.1"/>
    </source>
</evidence>
<dbReference type="OrthoDB" id="8447011at2"/>
<keyword evidence="1" id="KW-1133">Transmembrane helix</keyword>
<name>A0A2T5VGC3_9HYPH</name>
<evidence type="ECO:0000313" key="4">
    <source>
        <dbReference type="Proteomes" id="UP000244081"/>
    </source>
</evidence>
<comment type="caution">
    <text evidence="3">The sequence shown here is derived from an EMBL/GenBank/DDBJ whole genome shotgun (WGS) entry which is preliminary data.</text>
</comment>
<keyword evidence="1" id="KW-0812">Transmembrane</keyword>
<feature type="chain" id="PRO_5015420874" evidence="2">
    <location>
        <begin position="22"/>
        <end position="205"/>
    </location>
</feature>
<accession>A0A2T5VGC3</accession>
<evidence type="ECO:0000256" key="1">
    <source>
        <dbReference type="SAM" id="Phobius"/>
    </source>
</evidence>
<protein>
    <submittedName>
        <fullName evidence="3">Nickel transport protein</fullName>
    </submittedName>
</protein>
<dbReference type="EMBL" id="QAYG01000001">
    <property type="protein sequence ID" value="PTW62809.1"/>
    <property type="molecule type" value="Genomic_DNA"/>
</dbReference>
<keyword evidence="2" id="KW-0732">Signal</keyword>
<organism evidence="3 4">
    <name type="scientific">Breoghania corrubedonensis</name>
    <dbReference type="NCBI Taxonomy" id="665038"/>
    <lineage>
        <taxon>Bacteria</taxon>
        <taxon>Pseudomonadati</taxon>
        <taxon>Pseudomonadota</taxon>
        <taxon>Alphaproteobacteria</taxon>
        <taxon>Hyphomicrobiales</taxon>
        <taxon>Stappiaceae</taxon>
        <taxon>Breoghania</taxon>
    </lineage>
</organism>
<dbReference type="AlphaFoldDB" id="A0A2T5VGC3"/>
<feature type="transmembrane region" description="Helical" evidence="1">
    <location>
        <begin position="183"/>
        <end position="200"/>
    </location>
</feature>
<keyword evidence="4" id="KW-1185">Reference proteome</keyword>
<evidence type="ECO:0000256" key="2">
    <source>
        <dbReference type="SAM" id="SignalP"/>
    </source>
</evidence>
<proteinExistence type="predicted"/>
<keyword evidence="1" id="KW-0472">Membrane</keyword>
<dbReference type="Proteomes" id="UP000244081">
    <property type="component" value="Unassembled WGS sequence"/>
</dbReference>